<dbReference type="GO" id="GO:0006508">
    <property type="term" value="P:proteolysis"/>
    <property type="evidence" value="ECO:0007669"/>
    <property type="project" value="InterPro"/>
</dbReference>
<dbReference type="RefSeq" id="WP_160846313.1">
    <property type="nucleotide sequence ID" value="NZ_WVHT01000013.1"/>
</dbReference>
<keyword evidence="3" id="KW-1185">Reference proteome</keyword>
<dbReference type="Proteomes" id="UP000466586">
    <property type="component" value="Unassembled WGS sequence"/>
</dbReference>
<evidence type="ECO:0000259" key="1">
    <source>
        <dbReference type="SMART" id="SM00245"/>
    </source>
</evidence>
<name>A0A7K1YEU7_9SPHI</name>
<comment type="caution">
    <text evidence="2">The sequence shown here is derived from an EMBL/GenBank/DDBJ whole genome shotgun (WGS) entry which is preliminary data.</text>
</comment>
<feature type="domain" description="Tail specific protease" evidence="1">
    <location>
        <begin position="555"/>
        <end position="756"/>
    </location>
</feature>
<organism evidence="2 3">
    <name type="scientific">Hufsiella arboris</name>
    <dbReference type="NCBI Taxonomy" id="2695275"/>
    <lineage>
        <taxon>Bacteria</taxon>
        <taxon>Pseudomonadati</taxon>
        <taxon>Bacteroidota</taxon>
        <taxon>Sphingobacteriia</taxon>
        <taxon>Sphingobacteriales</taxon>
        <taxon>Sphingobacteriaceae</taxon>
        <taxon>Hufsiella</taxon>
    </lineage>
</organism>
<dbReference type="EMBL" id="WVHT01000013">
    <property type="protein sequence ID" value="MXV53136.1"/>
    <property type="molecule type" value="Genomic_DNA"/>
</dbReference>
<gene>
    <name evidence="2" type="ORF">GS399_19390</name>
</gene>
<evidence type="ECO:0000313" key="3">
    <source>
        <dbReference type="Proteomes" id="UP000466586"/>
    </source>
</evidence>
<dbReference type="InterPro" id="IPR005151">
    <property type="entry name" value="Tail-specific_protease"/>
</dbReference>
<dbReference type="AlphaFoldDB" id="A0A7K1YEU7"/>
<accession>A0A7K1YEU7</accession>
<dbReference type="SMART" id="SM00245">
    <property type="entry name" value="TSPc"/>
    <property type="match status" value="1"/>
</dbReference>
<dbReference type="SUPFAM" id="SSF52096">
    <property type="entry name" value="ClpP/crotonase"/>
    <property type="match status" value="1"/>
</dbReference>
<evidence type="ECO:0000313" key="2">
    <source>
        <dbReference type="EMBL" id="MXV53136.1"/>
    </source>
</evidence>
<dbReference type="GO" id="GO:0008236">
    <property type="term" value="F:serine-type peptidase activity"/>
    <property type="evidence" value="ECO:0007669"/>
    <property type="project" value="InterPro"/>
</dbReference>
<dbReference type="Pfam" id="PF03572">
    <property type="entry name" value="Peptidase_S41"/>
    <property type="match status" value="1"/>
</dbReference>
<protein>
    <recommendedName>
        <fullName evidence="1">Tail specific protease domain-containing protein</fullName>
    </recommendedName>
</protein>
<proteinExistence type="predicted"/>
<dbReference type="Gene3D" id="3.90.226.10">
    <property type="entry name" value="2-enoyl-CoA Hydratase, Chain A, domain 1"/>
    <property type="match status" value="1"/>
</dbReference>
<reference evidence="2 3" key="1">
    <citation type="submission" date="2019-11" db="EMBL/GenBank/DDBJ databases">
        <title>Pedobacter sp. HMF7647 Genome sequencing and assembly.</title>
        <authorList>
            <person name="Kang H."/>
            <person name="Kim H."/>
            <person name="Joh K."/>
        </authorList>
    </citation>
    <scope>NUCLEOTIDE SEQUENCE [LARGE SCALE GENOMIC DNA]</scope>
    <source>
        <strain evidence="2 3">HMF7647</strain>
    </source>
</reference>
<dbReference type="InterPro" id="IPR029045">
    <property type="entry name" value="ClpP/crotonase-like_dom_sf"/>
</dbReference>
<sequence length="779" mass="87716">MSETFRNSWSGKFTSMRMFVEQGHTNKSSKRVNKLLDMVVKRIIYLVVALALACDCLIAQPTNRQERNLIAFCKLYGYIRFFHPSDEAQNVSWPKFAIYGAKEVANIQSDDVLIKKLKVLYLPLAPSMKLDFTKNHASFKQNRNQVIKPETNPIYWQHEGVKLPEFNTIYKSVRVNRRNGFQEDAQFIPLFVLKKNDKITGKLFTFKVLMRGDTTASQPSLQIGNSNGLNGVKKSDLTNVGDNYIGRKEMSYTFNGKIAKDSNMVIGLTFDGKSPISINQSQLFIDVDGKLTEQTNAIGDSESALTSFPTTKRSIIIQTTKNDAPLFLQHPELGETNMREIVPGITCSIPLVVSGSDSQTFPLGNIKLLKTLNQSIDQTIPDQIGGQSRGRLLEFRLGDVIITWNAWKHFFPYWKDASLSPDRLLHESFKRAFADKTAVDFFHTLKWMGAQLNDGHIFTSFYDKKNIEDEASAPLTFTKAKNKVLVSYILDSVLFKVLSPGDLIDSIDGMPAESFLRSREQFISGSWQWKEQKGLFTLTNGPKDSFQDFVALHDGKSVKIKIKRTLPGVEYRKGCFMLTPKLNGEIAGNCFYFNLTEDSVMHRLAQFEPRLVNAKAIIFDVRGYPSEDVYPVISHLIDKQITSASFHTPQLIYPDFEKSEYKTDSLTITPSTKKYGGKIFFLTDASAMSYAESFLGLVRDFKLGKLVGRATAGTNGNVNFISLPGGYRTSFSGMLVTNNDGSTQHLRGFVPDIWVDSTVEGIKDGRDEILDRAMQEAVK</sequence>